<dbReference type="Pfam" id="PF12796">
    <property type="entry name" value="Ank_2"/>
    <property type="match status" value="1"/>
</dbReference>
<evidence type="ECO:0000256" key="2">
    <source>
        <dbReference type="ARBA" id="ARBA00023043"/>
    </source>
</evidence>
<accession>A0ABX0I662</accession>
<evidence type="ECO:0000256" key="1">
    <source>
        <dbReference type="ARBA" id="ARBA00022737"/>
    </source>
</evidence>
<comment type="caution">
    <text evidence="4">The sequence shown here is derived from an EMBL/GenBank/DDBJ whole genome shotgun (WGS) entry which is preliminary data.</text>
</comment>
<evidence type="ECO:0000313" key="4">
    <source>
        <dbReference type="EMBL" id="NHM01274.1"/>
    </source>
</evidence>
<dbReference type="InterPro" id="IPR036770">
    <property type="entry name" value="Ankyrin_rpt-contain_sf"/>
</dbReference>
<dbReference type="RefSeq" id="WP_166076330.1">
    <property type="nucleotide sequence ID" value="NZ_JAAJBT010000002.1"/>
</dbReference>
<dbReference type="Proteomes" id="UP000800984">
    <property type="component" value="Unassembled WGS sequence"/>
</dbReference>
<dbReference type="PANTHER" id="PTHR24198">
    <property type="entry name" value="ANKYRIN REPEAT AND PROTEIN KINASE DOMAIN-CONTAINING PROTEIN"/>
    <property type="match status" value="1"/>
</dbReference>
<dbReference type="SUPFAM" id="SSF48403">
    <property type="entry name" value="Ankyrin repeat"/>
    <property type="match status" value="1"/>
</dbReference>
<dbReference type="Pfam" id="PF00023">
    <property type="entry name" value="Ank"/>
    <property type="match status" value="1"/>
</dbReference>
<dbReference type="Gene3D" id="1.25.40.20">
    <property type="entry name" value="Ankyrin repeat-containing domain"/>
    <property type="match status" value="1"/>
</dbReference>
<dbReference type="SMART" id="SM00248">
    <property type="entry name" value="ANK"/>
    <property type="match status" value="3"/>
</dbReference>
<dbReference type="EMBL" id="JAAJBT010000002">
    <property type="protein sequence ID" value="NHM01274.1"/>
    <property type="molecule type" value="Genomic_DNA"/>
</dbReference>
<evidence type="ECO:0000313" key="5">
    <source>
        <dbReference type="Proteomes" id="UP000800984"/>
    </source>
</evidence>
<reference evidence="4 5" key="1">
    <citation type="submission" date="2020-02" db="EMBL/GenBank/DDBJ databases">
        <authorList>
            <person name="Chen W.-M."/>
        </authorList>
    </citation>
    <scope>NUCLEOTIDE SEQUENCE [LARGE SCALE GENOMIC DNA]</scope>
    <source>
        <strain evidence="4 5">KDG-16</strain>
    </source>
</reference>
<name>A0ABX0I662_9FLAO</name>
<evidence type="ECO:0000256" key="3">
    <source>
        <dbReference type="PROSITE-ProRule" id="PRU00023"/>
    </source>
</evidence>
<gene>
    <name evidence="4" type="ORF">G4D72_04005</name>
</gene>
<sequence length="174" mass="19237">MKWTLIALIFVNGLFSQSKPKTIFDVARSGTVLELNELLKNNPNCVDEISENGYSPLILATYRNNIEVAKILLKKTKDINFLSNSGTALMAAAMRGNLEMTQLILSQKANLNLQDSAGATALMLAISTQNIEIIKEILKAGPDLSIRDNLQKQAIDYALKSNNNLIINLFQNEK</sequence>
<feature type="repeat" description="ANK" evidence="3">
    <location>
        <begin position="52"/>
        <end position="84"/>
    </location>
</feature>
<protein>
    <submittedName>
        <fullName evidence="4">Ankyrin repeat domain-containing protein</fullName>
    </submittedName>
</protein>
<dbReference type="InterPro" id="IPR002110">
    <property type="entry name" value="Ankyrin_rpt"/>
</dbReference>
<dbReference type="PANTHER" id="PTHR24198:SF165">
    <property type="entry name" value="ANKYRIN REPEAT-CONTAINING PROTEIN-RELATED"/>
    <property type="match status" value="1"/>
</dbReference>
<keyword evidence="5" id="KW-1185">Reference proteome</keyword>
<feature type="repeat" description="ANK" evidence="3">
    <location>
        <begin position="84"/>
        <end position="116"/>
    </location>
</feature>
<dbReference type="PROSITE" id="PS50297">
    <property type="entry name" value="ANK_REP_REGION"/>
    <property type="match status" value="3"/>
</dbReference>
<keyword evidence="2 3" id="KW-0040">ANK repeat</keyword>
<organism evidence="4 5">
    <name type="scientific">Flavobacterium difficile</name>
    <dbReference type="NCBI Taxonomy" id="2709659"/>
    <lineage>
        <taxon>Bacteria</taxon>
        <taxon>Pseudomonadati</taxon>
        <taxon>Bacteroidota</taxon>
        <taxon>Flavobacteriia</taxon>
        <taxon>Flavobacteriales</taxon>
        <taxon>Flavobacteriaceae</taxon>
        <taxon>Flavobacterium</taxon>
    </lineage>
</organism>
<feature type="repeat" description="ANK" evidence="3">
    <location>
        <begin position="117"/>
        <end position="149"/>
    </location>
</feature>
<proteinExistence type="predicted"/>
<keyword evidence="1" id="KW-0677">Repeat</keyword>
<dbReference type="PROSITE" id="PS50088">
    <property type="entry name" value="ANK_REPEAT"/>
    <property type="match status" value="3"/>
</dbReference>